<dbReference type="InterPro" id="IPR007518">
    <property type="entry name" value="MINDY"/>
</dbReference>
<dbReference type="Gene3D" id="1.10.10.520">
    <property type="entry name" value="Ubiquitin activating enzymes (Uba3). Chain: B, domain 2"/>
    <property type="match status" value="1"/>
</dbReference>
<organism evidence="7 8">
    <name type="scientific">Plasmodiophora brassicae</name>
    <name type="common">Clubroot disease agent</name>
    <dbReference type="NCBI Taxonomy" id="37360"/>
    <lineage>
        <taxon>Eukaryota</taxon>
        <taxon>Sar</taxon>
        <taxon>Rhizaria</taxon>
        <taxon>Endomyxa</taxon>
        <taxon>Phytomyxea</taxon>
        <taxon>Plasmodiophorida</taxon>
        <taxon>Plasmodiophoridae</taxon>
        <taxon>Plasmodiophora</taxon>
    </lineage>
</organism>
<dbReference type="InterPro" id="IPR023318">
    <property type="entry name" value="Ub_act_enz_dom_a_sf"/>
</dbReference>
<dbReference type="AlphaFoldDB" id="A0A3P3YEC1"/>
<dbReference type="Pfam" id="PF04424">
    <property type="entry name" value="MINDY_DUB"/>
    <property type="match status" value="1"/>
</dbReference>
<comment type="pathway">
    <text evidence="4">Protein modification.</text>
</comment>
<dbReference type="GO" id="GO:0008641">
    <property type="term" value="F:ubiquitin-like modifier activating enzyme activity"/>
    <property type="evidence" value="ECO:0007669"/>
    <property type="project" value="InterPro"/>
</dbReference>
<dbReference type="InterPro" id="IPR033979">
    <property type="entry name" value="MINDY_domain"/>
</dbReference>
<dbReference type="PANTHER" id="PTHR18063">
    <property type="entry name" value="NF-E2 INDUCIBLE PROTEIN"/>
    <property type="match status" value="1"/>
</dbReference>
<feature type="domain" description="THIF-type NAD/FAD binding fold" evidence="5">
    <location>
        <begin position="47"/>
        <end position="360"/>
    </location>
</feature>
<evidence type="ECO:0000256" key="4">
    <source>
        <dbReference type="ARBA" id="ARBA00043952"/>
    </source>
</evidence>
<keyword evidence="2" id="KW-0833">Ubl conjugation pathway</keyword>
<accession>A0A3P3YEC1</accession>
<proteinExistence type="predicted"/>
<dbReference type="GO" id="GO:0016807">
    <property type="term" value="F:cysteine-type carboxypeptidase activity"/>
    <property type="evidence" value="ECO:0007669"/>
    <property type="project" value="TreeGrafter"/>
</dbReference>
<sequence>MSGADVVAEDEWPARWASLRTALTRSSALTPPTFRAGRQNLATLSGERKVLVVGAGGLGCEILKNLALSGFADIHVVDIDTIELSNLNRQFLFRQSDIGRPKADVAAEFVMRRCPGVRITPHCKKIQELPKDYYSQFFIVIAGLDNVTARRWLNATLVELVELDDDGDVDVDSIIPLIDGGTEGFKGQARLFFPRITSCYECSVGTLPTQRRFAICTLANVPRLPEHCVAYALEVEWPKLAYFKSSSDFGFVSDRDSDSADGAVQLDTDNVEHMRWLFERAARRAVEYNIGGVTYSLTMQVVKNIIPAIAATNAIIAAACVNEALKVATWMSQPLSNYFMFSGHEGVYARTFDFARNPDCIVCGARQASVDICRSSTVLALVERLQTDPVLKLADPALATEQSVLWIPSRSVRAMYEANLDRTLEDALGLPPAAASATVYATDKQTLGDNRVVIRIRFTSDPVTIGIPVPCLPGDSSANRPSPHVRRWAMTSDDHHVRTVLIGGRPVGVVMQSRNGPCPLLAIVNVLSLRGRAKIASLNTATSQDLCNLVAEVIMNRPGATDDDQTGPMVNDALERLPRLVGGLDVNVGFDSISSFERDPSLHVFDLLQIPLVHGWIVDADDPARSAVTGLFYNDLVVKAVRTPRNNADDDDSDVGRRIGDFLGRTATQLTQTGLSALHALEDDAPCVFFRNNHFNVMVQSGGALYVLVTDDAFVDTQDVVWERIDSVLGATEFVDGGFRATQFASESARDLARRRSSLSDIREAHATGTDSGAAPRSSCGVQ</sequence>
<dbReference type="UniPathway" id="UPA00885"/>
<feature type="domain" description="MINDY deubiquitinase" evidence="6">
    <location>
        <begin position="494"/>
        <end position="739"/>
    </location>
</feature>
<evidence type="ECO:0000256" key="2">
    <source>
        <dbReference type="ARBA" id="ARBA00022786"/>
    </source>
</evidence>
<gene>
    <name evidence="7" type="ORF">PLBR_LOCUS5750</name>
</gene>
<dbReference type="GO" id="GO:0071944">
    <property type="term" value="C:cell periphery"/>
    <property type="evidence" value="ECO:0007669"/>
    <property type="project" value="TreeGrafter"/>
</dbReference>
<dbReference type="GO" id="GO:0004843">
    <property type="term" value="F:cysteine-type deubiquitinase activity"/>
    <property type="evidence" value="ECO:0007669"/>
    <property type="project" value="InterPro"/>
</dbReference>
<dbReference type="GO" id="GO:0045116">
    <property type="term" value="P:protein neddylation"/>
    <property type="evidence" value="ECO:0007669"/>
    <property type="project" value="UniProtKB-UniPathway"/>
</dbReference>
<keyword evidence="3" id="KW-0067">ATP-binding</keyword>
<evidence type="ECO:0000256" key="1">
    <source>
        <dbReference type="ARBA" id="ARBA00022741"/>
    </source>
</evidence>
<keyword evidence="1" id="KW-0547">Nucleotide-binding</keyword>
<dbReference type="GO" id="GO:0071108">
    <property type="term" value="P:protein K48-linked deubiquitination"/>
    <property type="evidence" value="ECO:0007669"/>
    <property type="project" value="TreeGrafter"/>
</dbReference>
<name>A0A3P3YEC1_PLABS</name>
<dbReference type="PANTHER" id="PTHR18063:SF6">
    <property type="entry name" value="UBIQUITIN CARBOXYL-TERMINAL HYDROLASE"/>
    <property type="match status" value="1"/>
</dbReference>
<evidence type="ECO:0000313" key="8">
    <source>
        <dbReference type="Proteomes" id="UP000290189"/>
    </source>
</evidence>
<dbReference type="InterPro" id="IPR000594">
    <property type="entry name" value="ThiF_NAD_FAD-bd"/>
</dbReference>
<dbReference type="SUPFAM" id="SSF69572">
    <property type="entry name" value="Activating enzymes of the ubiquitin-like proteins"/>
    <property type="match status" value="1"/>
</dbReference>
<evidence type="ECO:0000259" key="6">
    <source>
        <dbReference type="Pfam" id="PF04424"/>
    </source>
</evidence>
<geneLocation type="mitochondrion" evidence="7"/>
<reference evidence="7 8" key="1">
    <citation type="submission" date="2018-03" db="EMBL/GenBank/DDBJ databases">
        <authorList>
            <person name="Fogelqvist J."/>
        </authorList>
    </citation>
    <scope>NUCLEOTIDE SEQUENCE [LARGE SCALE GENOMIC DNA]</scope>
</reference>
<dbReference type="Proteomes" id="UP000290189">
    <property type="component" value="Unassembled WGS sequence"/>
</dbReference>
<dbReference type="GO" id="GO:1990380">
    <property type="term" value="F:K48-linked deubiquitinase activity"/>
    <property type="evidence" value="ECO:0007669"/>
    <property type="project" value="InterPro"/>
</dbReference>
<dbReference type="EMBL" id="OVEO01000010">
    <property type="protein sequence ID" value="SPQ98535.1"/>
    <property type="molecule type" value="Genomic_DNA"/>
</dbReference>
<keyword evidence="7" id="KW-0496">Mitochondrion</keyword>
<evidence type="ECO:0000313" key="7">
    <source>
        <dbReference type="EMBL" id="SPQ98535.1"/>
    </source>
</evidence>
<evidence type="ECO:0000256" key="3">
    <source>
        <dbReference type="ARBA" id="ARBA00022840"/>
    </source>
</evidence>
<dbReference type="GO" id="GO:0005829">
    <property type="term" value="C:cytosol"/>
    <property type="evidence" value="ECO:0007669"/>
    <property type="project" value="TreeGrafter"/>
</dbReference>
<protein>
    <submittedName>
        <fullName evidence="7">Uncharacterized protein</fullName>
    </submittedName>
</protein>
<dbReference type="Pfam" id="PF00899">
    <property type="entry name" value="ThiF"/>
    <property type="match status" value="1"/>
</dbReference>
<dbReference type="Gene3D" id="3.40.50.720">
    <property type="entry name" value="NAD(P)-binding Rossmann-like Domain"/>
    <property type="match status" value="1"/>
</dbReference>
<dbReference type="GO" id="GO:0005524">
    <property type="term" value="F:ATP binding"/>
    <property type="evidence" value="ECO:0007669"/>
    <property type="project" value="UniProtKB-KW"/>
</dbReference>
<evidence type="ECO:0000259" key="5">
    <source>
        <dbReference type="Pfam" id="PF00899"/>
    </source>
</evidence>
<dbReference type="InterPro" id="IPR035985">
    <property type="entry name" value="Ubiquitin-activating_enz"/>
</dbReference>